<dbReference type="Pfam" id="PF05193">
    <property type="entry name" value="Peptidase_M16_C"/>
    <property type="match status" value="1"/>
</dbReference>
<evidence type="ECO:0000256" key="1">
    <source>
        <dbReference type="ARBA" id="ARBA00002123"/>
    </source>
</evidence>
<dbReference type="Pfam" id="PF00675">
    <property type="entry name" value="Peptidase_M16"/>
    <property type="match status" value="1"/>
</dbReference>
<sequence>NGMQVCVLSDKSLPIVSHVLIYKVGSSDEPVGLSGMAHVLEHMMFKSTINHDENYYINQLRKIGAAFNATTTELFTSYYATAPKQYLNLVAELESNRMKNLAIKDDEFKKELQVVIAEKKMRLDNIEFAKAYEVVRNVQFPNYPFGHLAIGWIDDLNNIKTSDLEDFYKSYYRPSNAILVLSGDITKSEAEQLVKKYYSSKDLETVSLNRMYKADIVNDAKIYINKRSGQLYEYIVKDKKLAADIYSELNIRTINSSEFIIDSSVSQNISTEDLSKHLDVFLNKIADSGLKKEHVEMAKNYIKINQVYMHENLEDLATHYAVFLALGLPVDFIKNYGDLVSSISVTDVNNMLKKLAVSNFVECHLKMQG</sequence>
<feature type="domain" description="Peptidase M16 C-terminal" evidence="7">
    <location>
        <begin position="160"/>
        <end position="202"/>
    </location>
</feature>
<organism evidence="8 9">
    <name type="scientific">Biomphalaria glabrata</name>
    <name type="common">Bloodfluke planorb</name>
    <name type="synonym">Freshwater snail</name>
    <dbReference type="NCBI Taxonomy" id="6526"/>
    <lineage>
        <taxon>Eukaryota</taxon>
        <taxon>Metazoa</taxon>
        <taxon>Spiralia</taxon>
        <taxon>Lophotrochozoa</taxon>
        <taxon>Mollusca</taxon>
        <taxon>Gastropoda</taxon>
        <taxon>Heterobranchia</taxon>
        <taxon>Euthyneura</taxon>
        <taxon>Panpulmonata</taxon>
        <taxon>Hygrophila</taxon>
        <taxon>Lymnaeoidea</taxon>
        <taxon>Planorbidae</taxon>
        <taxon>Biomphalaria</taxon>
    </lineage>
</organism>
<dbReference type="GO" id="GO:0006508">
    <property type="term" value="P:proteolysis"/>
    <property type="evidence" value="ECO:0007669"/>
    <property type="project" value="InterPro"/>
</dbReference>
<dbReference type="Proteomes" id="UP000076420">
    <property type="component" value="Unassembled WGS sequence"/>
</dbReference>
<gene>
    <name evidence="8" type="primary">106070081</name>
</gene>
<dbReference type="AlphaFoldDB" id="A0A2C9LIU9"/>
<dbReference type="InterPro" id="IPR011249">
    <property type="entry name" value="Metalloenz_LuxS/M16"/>
</dbReference>
<dbReference type="VEuPathDB" id="VectorBase:BGLB031569"/>
<reference evidence="8" key="1">
    <citation type="submission" date="2020-05" db="UniProtKB">
        <authorList>
            <consortium name="EnsemblMetazoa"/>
        </authorList>
    </citation>
    <scope>IDENTIFICATION</scope>
    <source>
        <strain evidence="8">BB02</strain>
    </source>
</reference>
<dbReference type="GO" id="GO:0004222">
    <property type="term" value="F:metalloendopeptidase activity"/>
    <property type="evidence" value="ECO:0007669"/>
    <property type="project" value="InterPro"/>
</dbReference>
<dbReference type="PROSITE" id="PS00143">
    <property type="entry name" value="INSULINASE"/>
    <property type="match status" value="1"/>
</dbReference>
<dbReference type="InterPro" id="IPR007863">
    <property type="entry name" value="Peptidase_M16_C"/>
</dbReference>
<dbReference type="Gene3D" id="3.30.830.10">
    <property type="entry name" value="Metalloenzyme, LuxS/M16 peptidase-like"/>
    <property type="match status" value="2"/>
</dbReference>
<dbReference type="STRING" id="6526.A0A2C9LIU9"/>
<evidence type="ECO:0000256" key="2">
    <source>
        <dbReference type="ARBA" id="ARBA00007261"/>
    </source>
</evidence>
<dbReference type="InterPro" id="IPR011765">
    <property type="entry name" value="Pept_M16_N"/>
</dbReference>
<dbReference type="InterPro" id="IPR001431">
    <property type="entry name" value="Pept_M16_Zn_BS"/>
</dbReference>
<protein>
    <recommendedName>
        <fullName evidence="3">Alpha-MPP</fullName>
    </recommendedName>
    <alternativeName>
        <fullName evidence="4">Inactive zinc metalloprotease alpha</fullName>
    </alternativeName>
</protein>
<dbReference type="SUPFAM" id="SSF63411">
    <property type="entry name" value="LuxS/MPP-like metallohydrolase"/>
    <property type="match status" value="2"/>
</dbReference>
<evidence type="ECO:0000259" key="7">
    <source>
        <dbReference type="Pfam" id="PF05193"/>
    </source>
</evidence>
<evidence type="ECO:0000313" key="8">
    <source>
        <dbReference type="EnsemblMetazoa" id="BGLB031569-PA"/>
    </source>
</evidence>
<comment type="similarity">
    <text evidence="2 5">Belongs to the peptidase M16 family.</text>
</comment>
<dbReference type="InterPro" id="IPR050361">
    <property type="entry name" value="MPP/UQCRC_Complex"/>
</dbReference>
<dbReference type="EnsemblMetazoa" id="BGLB031569-RA">
    <property type="protein sequence ID" value="BGLB031569-PA"/>
    <property type="gene ID" value="BGLB031569"/>
</dbReference>
<evidence type="ECO:0000256" key="4">
    <source>
        <dbReference type="ARBA" id="ARBA00032315"/>
    </source>
</evidence>
<evidence type="ECO:0000256" key="3">
    <source>
        <dbReference type="ARBA" id="ARBA00030006"/>
    </source>
</evidence>
<name>A0A2C9LIU9_BIOGL</name>
<dbReference type="PANTHER" id="PTHR11851:SF49">
    <property type="entry name" value="MITOCHONDRIAL-PROCESSING PEPTIDASE SUBUNIT ALPHA"/>
    <property type="match status" value="1"/>
</dbReference>
<evidence type="ECO:0000256" key="5">
    <source>
        <dbReference type="RuleBase" id="RU004447"/>
    </source>
</evidence>
<accession>A0A2C9LIU9</accession>
<dbReference type="PANTHER" id="PTHR11851">
    <property type="entry name" value="METALLOPROTEASE"/>
    <property type="match status" value="1"/>
</dbReference>
<evidence type="ECO:0000259" key="6">
    <source>
        <dbReference type="Pfam" id="PF00675"/>
    </source>
</evidence>
<feature type="domain" description="Peptidase M16 N-terminal" evidence="6">
    <location>
        <begin position="9"/>
        <end position="119"/>
    </location>
</feature>
<proteinExistence type="inferred from homology"/>
<dbReference type="KEGG" id="bgt:106070081"/>
<dbReference type="GO" id="GO:0046872">
    <property type="term" value="F:metal ion binding"/>
    <property type="evidence" value="ECO:0007669"/>
    <property type="project" value="InterPro"/>
</dbReference>
<evidence type="ECO:0000313" key="9">
    <source>
        <dbReference type="Proteomes" id="UP000076420"/>
    </source>
</evidence>
<comment type="function">
    <text evidence="1">Substrate recognition and binding subunit of the essential mitochondrial processing protease (MPP), which cleaves the mitochondrial sequence off newly imported precursors proteins.</text>
</comment>